<dbReference type="InterPro" id="IPR000259">
    <property type="entry name" value="Adhesion_dom_fimbrial"/>
</dbReference>
<dbReference type="InterPro" id="IPR036937">
    <property type="entry name" value="Adhesion_dom_fimbrial_sf"/>
</dbReference>
<feature type="chain" id="PRO_5043006952" evidence="1">
    <location>
        <begin position="23"/>
        <end position="191"/>
    </location>
</feature>
<gene>
    <name evidence="3" type="ORF">I8608_001254</name>
</gene>
<reference evidence="3" key="1">
    <citation type="journal article" date="2018" name="Genome Biol.">
        <title>SKESA: strategic k-mer extension for scrupulous assemblies.</title>
        <authorList>
            <person name="Souvorov A."/>
            <person name="Agarwala R."/>
            <person name="Lipman D.J."/>
        </authorList>
    </citation>
    <scope>NUCLEOTIDE SEQUENCE</scope>
    <source>
        <strain evidence="3">Morganella morganii ARLG-3209</strain>
    </source>
</reference>
<dbReference type="SUPFAM" id="SSF49401">
    <property type="entry name" value="Bacterial adhesins"/>
    <property type="match status" value="1"/>
</dbReference>
<dbReference type="PANTHER" id="PTHR33420">
    <property type="entry name" value="FIMBRIAL SUBUNIT ELFA-RELATED"/>
    <property type="match status" value="1"/>
</dbReference>
<keyword evidence="1" id="KW-0732">Signal</keyword>
<dbReference type="InterPro" id="IPR008966">
    <property type="entry name" value="Adhesion_dom_sf"/>
</dbReference>
<dbReference type="Proteomes" id="UP000865968">
    <property type="component" value="Unassembled WGS sequence"/>
</dbReference>
<dbReference type="AlphaFoldDB" id="A0AAN5RZA1"/>
<comment type="caution">
    <text evidence="3">The sequence shown here is derived from an EMBL/GenBank/DDBJ whole genome shotgun (WGS) entry which is preliminary data.</text>
</comment>
<accession>A0AAN5RZA1</accession>
<dbReference type="EMBL" id="DACSWI010000002">
    <property type="protein sequence ID" value="HAT3808434.1"/>
    <property type="molecule type" value="Genomic_DNA"/>
</dbReference>
<evidence type="ECO:0000313" key="4">
    <source>
        <dbReference type="Proteomes" id="UP000865968"/>
    </source>
</evidence>
<evidence type="ECO:0000256" key="1">
    <source>
        <dbReference type="SAM" id="SignalP"/>
    </source>
</evidence>
<protein>
    <submittedName>
        <fullName evidence="3">Type 1 fimbrial protein</fullName>
    </submittedName>
</protein>
<dbReference type="GO" id="GO:0043709">
    <property type="term" value="P:cell adhesion involved in single-species biofilm formation"/>
    <property type="evidence" value="ECO:0007669"/>
    <property type="project" value="TreeGrafter"/>
</dbReference>
<dbReference type="InterPro" id="IPR050263">
    <property type="entry name" value="Bact_Fimbrial_Adh_Pro"/>
</dbReference>
<proteinExistence type="predicted"/>
<evidence type="ECO:0000313" key="3">
    <source>
        <dbReference type="EMBL" id="HAT3808434.1"/>
    </source>
</evidence>
<dbReference type="Pfam" id="PF00419">
    <property type="entry name" value="Fimbrial"/>
    <property type="match status" value="1"/>
</dbReference>
<evidence type="ECO:0000259" key="2">
    <source>
        <dbReference type="Pfam" id="PF00419"/>
    </source>
</evidence>
<dbReference type="PANTHER" id="PTHR33420:SF26">
    <property type="entry name" value="FIMBRIAL SUBUNIT"/>
    <property type="match status" value="1"/>
</dbReference>
<dbReference type="Gene3D" id="2.60.40.1090">
    <property type="entry name" value="Fimbrial-type adhesion domain"/>
    <property type="match status" value="1"/>
</dbReference>
<dbReference type="GO" id="GO:0009289">
    <property type="term" value="C:pilus"/>
    <property type="evidence" value="ECO:0007669"/>
    <property type="project" value="InterPro"/>
</dbReference>
<name>A0AAN5RZA1_MORMO</name>
<organism evidence="3 4">
    <name type="scientific">Morganella morganii</name>
    <name type="common">Proteus morganii</name>
    <dbReference type="NCBI Taxonomy" id="582"/>
    <lineage>
        <taxon>Bacteria</taxon>
        <taxon>Pseudomonadati</taxon>
        <taxon>Pseudomonadota</taxon>
        <taxon>Gammaproteobacteria</taxon>
        <taxon>Enterobacterales</taxon>
        <taxon>Morganellaceae</taxon>
        <taxon>Morganella</taxon>
    </lineage>
</organism>
<reference evidence="3" key="2">
    <citation type="submission" date="2020-10" db="EMBL/GenBank/DDBJ databases">
        <authorList>
            <consortium name="NCBI Pathogen Detection Project"/>
        </authorList>
    </citation>
    <scope>NUCLEOTIDE SEQUENCE</scope>
    <source>
        <strain evidence="3">Morganella morganii ARLG-3209</strain>
    </source>
</reference>
<feature type="signal peptide" evidence="1">
    <location>
        <begin position="1"/>
        <end position="22"/>
    </location>
</feature>
<feature type="domain" description="Fimbrial-type adhesion" evidence="2">
    <location>
        <begin position="44"/>
        <end position="191"/>
    </location>
</feature>
<sequence length="191" mass="20108">MSCFKSKLLISSLFLLSVNSLAADGDDAFIVPEAKEPTEINGNIVFKGEITDSSCDITQKDIEVDLGSHSAALLKNKNDMTPAEQFNIAITNCSLSMTSLKINMTGSAHKDNATLFALDAGDKSAGNVGIVITDIAGTGNHLMSPAGGDRKITLKNDSRDYTLTYSAAYQATGLATPGTGNATINYTVSYQ</sequence>